<gene>
    <name evidence="2" type="ORF">Pfra01_001842800</name>
</gene>
<evidence type="ECO:0000259" key="1">
    <source>
        <dbReference type="PROSITE" id="PS51186"/>
    </source>
</evidence>
<dbReference type="SUPFAM" id="SSF55729">
    <property type="entry name" value="Acyl-CoA N-acyltransferases (Nat)"/>
    <property type="match status" value="1"/>
</dbReference>
<evidence type="ECO:0000313" key="3">
    <source>
        <dbReference type="Proteomes" id="UP001165121"/>
    </source>
</evidence>
<dbReference type="Pfam" id="PF00583">
    <property type="entry name" value="Acetyltransf_1"/>
    <property type="match status" value="1"/>
</dbReference>
<dbReference type="Gene3D" id="3.40.630.30">
    <property type="match status" value="1"/>
</dbReference>
<keyword evidence="3" id="KW-1185">Reference proteome</keyword>
<name>A0A9W7CYW5_9STRA</name>
<dbReference type="EMBL" id="BSXT01002274">
    <property type="protein sequence ID" value="GMF48097.1"/>
    <property type="molecule type" value="Genomic_DNA"/>
</dbReference>
<dbReference type="InterPro" id="IPR000182">
    <property type="entry name" value="GNAT_dom"/>
</dbReference>
<dbReference type="PANTHER" id="PTHR13355:SF22">
    <property type="entry name" value="SLL0786 PROTEIN"/>
    <property type="match status" value="1"/>
</dbReference>
<organism evidence="2 3">
    <name type="scientific">Phytophthora fragariaefolia</name>
    <dbReference type="NCBI Taxonomy" id="1490495"/>
    <lineage>
        <taxon>Eukaryota</taxon>
        <taxon>Sar</taxon>
        <taxon>Stramenopiles</taxon>
        <taxon>Oomycota</taxon>
        <taxon>Peronosporomycetes</taxon>
        <taxon>Peronosporales</taxon>
        <taxon>Peronosporaceae</taxon>
        <taxon>Phytophthora</taxon>
    </lineage>
</organism>
<protein>
    <submittedName>
        <fullName evidence="2">Unnamed protein product</fullName>
    </submittedName>
</protein>
<dbReference type="PANTHER" id="PTHR13355">
    <property type="entry name" value="GLUCOSAMINE 6-PHOSPHATE N-ACETYLTRANSFERASE"/>
    <property type="match status" value="1"/>
</dbReference>
<dbReference type="CDD" id="cd04301">
    <property type="entry name" value="NAT_SF"/>
    <property type="match status" value="1"/>
</dbReference>
<sequence>MINRLLHAAYMNDTFKFAFHLQRARYFASLNAMTLLVTHVKTPEDWEKAREIRLQVFIHEQHFEEDGEFDADDVHPSALHFIGTDVEQKKVVAVARVVIDDAKRKAKLSRVAVLSECRGKRYGVALMDAVEDYIRNRVDQFILAALIEKKGFYEKCGYRCIDDEIFVDEGAKQCWMVKPAHPLADTLSS</sequence>
<proteinExistence type="predicted"/>
<dbReference type="InterPro" id="IPR039143">
    <property type="entry name" value="GNPNAT1-like"/>
</dbReference>
<accession>A0A9W7CYW5</accession>
<reference evidence="2" key="1">
    <citation type="submission" date="2023-04" db="EMBL/GenBank/DDBJ databases">
        <title>Phytophthora fragariaefolia NBRC 109709.</title>
        <authorList>
            <person name="Ichikawa N."/>
            <person name="Sato H."/>
            <person name="Tonouchi N."/>
        </authorList>
    </citation>
    <scope>NUCLEOTIDE SEQUENCE</scope>
    <source>
        <strain evidence="2">NBRC 109709</strain>
    </source>
</reference>
<evidence type="ECO:0000313" key="2">
    <source>
        <dbReference type="EMBL" id="GMF48097.1"/>
    </source>
</evidence>
<dbReference type="OrthoDB" id="329272at2759"/>
<dbReference type="PROSITE" id="PS51186">
    <property type="entry name" value="GNAT"/>
    <property type="match status" value="1"/>
</dbReference>
<dbReference type="InterPro" id="IPR016181">
    <property type="entry name" value="Acyl_CoA_acyltransferase"/>
</dbReference>
<dbReference type="AlphaFoldDB" id="A0A9W7CYW5"/>
<dbReference type="Proteomes" id="UP001165121">
    <property type="component" value="Unassembled WGS sequence"/>
</dbReference>
<dbReference type="GO" id="GO:0008080">
    <property type="term" value="F:N-acetyltransferase activity"/>
    <property type="evidence" value="ECO:0007669"/>
    <property type="project" value="TreeGrafter"/>
</dbReference>
<feature type="domain" description="N-acetyltransferase" evidence="1">
    <location>
        <begin position="36"/>
        <end position="181"/>
    </location>
</feature>
<comment type="caution">
    <text evidence="2">The sequence shown here is derived from an EMBL/GenBank/DDBJ whole genome shotgun (WGS) entry which is preliminary data.</text>
</comment>